<dbReference type="EMBL" id="JAUTXU010000134">
    <property type="protein sequence ID" value="KAK3704902.1"/>
    <property type="molecule type" value="Genomic_DNA"/>
</dbReference>
<organism evidence="1 2">
    <name type="scientific">Vermiconidia calcicola</name>
    <dbReference type="NCBI Taxonomy" id="1690605"/>
    <lineage>
        <taxon>Eukaryota</taxon>
        <taxon>Fungi</taxon>
        <taxon>Dikarya</taxon>
        <taxon>Ascomycota</taxon>
        <taxon>Pezizomycotina</taxon>
        <taxon>Dothideomycetes</taxon>
        <taxon>Dothideomycetidae</taxon>
        <taxon>Mycosphaerellales</taxon>
        <taxon>Extremaceae</taxon>
        <taxon>Vermiconidia</taxon>
    </lineage>
</organism>
<accession>A0ACC3MW34</accession>
<sequence length="719" mass="80609">MTVEEMVLLFNNVHTPNRLLPIQLATSDDDLRYRLRNSDWLRGQPFKLPQWLRSVQEIWGDPALISDSRLDALRKGANPQDVNERRYTRNQAVIKQVTAELAREAVSLLQVSALQSGTMVVATPKSPPPSAPLRADAPAFVRWCDQYIPVAPTPAASYDPRVSNGSGAVQAASQALVRKPTSDVEEADRLRKTVLAPFYDRIRRDSDEIVRLREEKSNMTAEIEKHKQKLVRLQDGTATDGDQSEDPTSEHRSLKRKASPTSPMRLGDAGNGSNEHTPDGHLVHLANKICKDLGETVPSETIHLCGLAPLKIMEDRPDEVMALAHEKLHTWPYRTVPTCWRRLYEDASLSKAAELLRVQAGASRSGGVKRRRIEDGGEGQHAAPDDWFAEIVKTLDMGISLSGAPGRSSTYEAVFQQLENHLEDKLDIPHRFAIRPPRPLETEHPIAHEPRPLSFQAFQNHLDAVTTPLIIPGALSHWPASQQWKDPSYFFRMTLGGRRLVPVEVGKSYTDACWSQTIITFRKFMEDYLLPKEPKDVGYLAQHDLFAQIPALRSDIMVPDYCYTTPPDADEAASRTAGLSTAPQLDEPLLNAWFGPKGTKTPLHTDPYHNILCQVVGYKYVRLYAPSETPNLYPRGVDDKGISMENTSQVDVSHVRNRSLGASTDLDAQRELKKKFSKFADAKFVEGVLAPGECLYVPLGWWHYVESLTASFSVSFWWN</sequence>
<keyword evidence="2" id="KW-1185">Reference proteome</keyword>
<evidence type="ECO:0000313" key="2">
    <source>
        <dbReference type="Proteomes" id="UP001281147"/>
    </source>
</evidence>
<comment type="caution">
    <text evidence="1">The sequence shown here is derived from an EMBL/GenBank/DDBJ whole genome shotgun (WGS) entry which is preliminary data.</text>
</comment>
<proteinExistence type="predicted"/>
<name>A0ACC3MW34_9PEZI</name>
<reference evidence="1" key="1">
    <citation type="submission" date="2023-07" db="EMBL/GenBank/DDBJ databases">
        <title>Black Yeasts Isolated from many extreme environments.</title>
        <authorList>
            <person name="Coleine C."/>
            <person name="Stajich J.E."/>
            <person name="Selbmann L."/>
        </authorList>
    </citation>
    <scope>NUCLEOTIDE SEQUENCE</scope>
    <source>
        <strain evidence="1">CCFEE 5714</strain>
    </source>
</reference>
<dbReference type="Proteomes" id="UP001281147">
    <property type="component" value="Unassembled WGS sequence"/>
</dbReference>
<evidence type="ECO:0000313" key="1">
    <source>
        <dbReference type="EMBL" id="KAK3704902.1"/>
    </source>
</evidence>
<gene>
    <name evidence="1" type="ORF">LTR37_013593</name>
</gene>
<protein>
    <submittedName>
        <fullName evidence="1">Uncharacterized protein</fullName>
    </submittedName>
</protein>